<dbReference type="Gene3D" id="3.30.930.10">
    <property type="entry name" value="Bira Bifunctional Protein, Domain 2"/>
    <property type="match status" value="1"/>
</dbReference>
<evidence type="ECO:0000256" key="1">
    <source>
        <dbReference type="ARBA" id="ARBA00005085"/>
    </source>
</evidence>
<dbReference type="InterPro" id="IPR004562">
    <property type="entry name" value="LipoylTrfase_LipoateP_Ligase"/>
</dbReference>
<dbReference type="PANTHER" id="PTHR12561:SF3">
    <property type="entry name" value="LIPOYLTRANSFERASE 1, MITOCHONDRIAL"/>
    <property type="match status" value="1"/>
</dbReference>
<dbReference type="Gene3D" id="3.30.390.50">
    <property type="entry name" value="CO dehydrogenase flavoprotein, C-terminal domain"/>
    <property type="match status" value="1"/>
</dbReference>
<reference evidence="4" key="1">
    <citation type="journal article" date="2013" name="Genome Biol. Evol.">
        <title>Punctuated emergences of genetic and phenotypic innovations in eumetazoan, bilaterian, euteleostome, and hominidae ancestors.</title>
        <authorList>
            <person name="Wenger Y."/>
            <person name="Galliot B."/>
        </authorList>
    </citation>
    <scope>NUCLEOTIDE SEQUENCE</scope>
    <source>
        <tissue evidence="4">Whole animals</tissue>
    </source>
</reference>
<dbReference type="GO" id="GO:0005739">
    <property type="term" value="C:mitochondrion"/>
    <property type="evidence" value="ECO:0007669"/>
    <property type="project" value="TreeGrafter"/>
</dbReference>
<dbReference type="GO" id="GO:0009249">
    <property type="term" value="P:protein lipoylation"/>
    <property type="evidence" value="ECO:0007669"/>
    <property type="project" value="InterPro"/>
</dbReference>
<dbReference type="CDD" id="cd16443">
    <property type="entry name" value="LplA"/>
    <property type="match status" value="1"/>
</dbReference>
<comment type="pathway">
    <text evidence="1">Protein modification; protein lipoylation via exogenous pathway; protein N(6)-(lipoyl)lysine from lipoate: step 2/2.</text>
</comment>
<protein>
    <submittedName>
        <fullName evidence="4">Lipoyltransferase 1,mitochondrial</fullName>
    </submittedName>
</protein>
<organism evidence="4">
    <name type="scientific">Hydra vulgaris</name>
    <name type="common">Hydra</name>
    <name type="synonym">Hydra attenuata</name>
    <dbReference type="NCBI Taxonomy" id="6087"/>
    <lineage>
        <taxon>Eukaryota</taxon>
        <taxon>Metazoa</taxon>
        <taxon>Cnidaria</taxon>
        <taxon>Hydrozoa</taxon>
        <taxon>Hydroidolina</taxon>
        <taxon>Anthoathecata</taxon>
        <taxon>Aplanulata</taxon>
        <taxon>Hydridae</taxon>
        <taxon>Hydra</taxon>
    </lineage>
</organism>
<dbReference type="GO" id="GO:0017118">
    <property type="term" value="F:lipoyltransferase activity"/>
    <property type="evidence" value="ECO:0007669"/>
    <property type="project" value="TreeGrafter"/>
</dbReference>
<evidence type="ECO:0000256" key="2">
    <source>
        <dbReference type="ARBA" id="ARBA00008242"/>
    </source>
</evidence>
<dbReference type="EMBL" id="HAAD01000278">
    <property type="protein sequence ID" value="CDG66510.1"/>
    <property type="molecule type" value="mRNA"/>
</dbReference>
<evidence type="ECO:0000313" key="4">
    <source>
        <dbReference type="EMBL" id="CDG66510.1"/>
    </source>
</evidence>
<evidence type="ECO:0000259" key="3">
    <source>
        <dbReference type="PROSITE" id="PS51733"/>
    </source>
</evidence>
<keyword evidence="4" id="KW-0808">Transferase</keyword>
<accession>T2M3K4</accession>
<dbReference type="UniPathway" id="UPA00537">
    <property type="reaction ID" value="UER00595"/>
</dbReference>
<proteinExistence type="evidence at transcript level"/>
<comment type="similarity">
    <text evidence="2">Belongs to the LplA family.</text>
</comment>
<dbReference type="InterPro" id="IPR045864">
    <property type="entry name" value="aa-tRNA-synth_II/BPL/LPL"/>
</dbReference>
<dbReference type="PROSITE" id="PS51733">
    <property type="entry name" value="BPL_LPL_CATALYTIC"/>
    <property type="match status" value="1"/>
</dbReference>
<gene>
    <name evidence="4" type="primary">LIPT1</name>
</gene>
<feature type="non-terminal residue" evidence="4">
    <location>
        <position position="1"/>
    </location>
</feature>
<dbReference type="AlphaFoldDB" id="T2M3K4"/>
<name>T2M3K4_HYDVU</name>
<dbReference type="InterPro" id="IPR004143">
    <property type="entry name" value="BPL_LPL_catalytic"/>
</dbReference>
<sequence>EMLNTRSLLKYFKRRSGNLSATLEKSPIWLSLSNCVYENISFEEYIYENVSLDVFDRILFIWRNTPSVVIGRHQNPWKEVNLKKIEQSNIKLCRRNSGGGAVYHDLGNVNFTVFSNRELYNRKENLNFVVEFFKEVYKINLEINHKDDIIFERFKVSGSAAKVGLNNAYHHFTLLCNANVNCLSEVLQNSFSQIQTSATQSVSSPIKNLFYNGFDFADFVKNLTEFYHIKYKKISNYAQVHPINYPISHKVDLLKAWDWTYGKSPKFSVDGVLMKKGVQIGVINIVVQKGLISEIQSSSEYNEKLKYFVGIRFDPYKIIGLLKLYDVTIHF</sequence>
<dbReference type="OrthoDB" id="201621at2759"/>
<dbReference type="PANTHER" id="PTHR12561">
    <property type="entry name" value="LIPOATE-PROTEIN LIGASE"/>
    <property type="match status" value="1"/>
</dbReference>
<feature type="domain" description="BPL/LPL catalytic" evidence="3">
    <location>
        <begin position="53"/>
        <end position="218"/>
    </location>
</feature>
<dbReference type="SUPFAM" id="SSF55681">
    <property type="entry name" value="Class II aaRS and biotin synthetases"/>
    <property type="match status" value="1"/>
</dbReference>
<dbReference type="Pfam" id="PF21948">
    <property type="entry name" value="LplA-B_cat"/>
    <property type="match status" value="1"/>
</dbReference>